<keyword evidence="2" id="KW-0812">Transmembrane</keyword>
<dbReference type="AlphaFoldDB" id="A0A9D0ZCL4"/>
<comment type="caution">
    <text evidence="4">The sequence shown here is derived from an EMBL/GenBank/DDBJ whole genome shotgun (WGS) entry which is preliminary data.</text>
</comment>
<keyword evidence="2" id="KW-1133">Transmembrane helix</keyword>
<dbReference type="InterPro" id="IPR011044">
    <property type="entry name" value="Quino_amine_DH_bsu"/>
</dbReference>
<evidence type="ECO:0000256" key="1">
    <source>
        <dbReference type="SAM" id="MobiDB-lite"/>
    </source>
</evidence>
<dbReference type="Gene3D" id="2.130.10.10">
    <property type="entry name" value="YVTN repeat-like/Quinoprotein amine dehydrogenase"/>
    <property type="match status" value="2"/>
</dbReference>
<dbReference type="EMBL" id="DVFJ01000038">
    <property type="protein sequence ID" value="HIQ72766.1"/>
    <property type="molecule type" value="Genomic_DNA"/>
</dbReference>
<keyword evidence="2" id="KW-0472">Membrane</keyword>
<evidence type="ECO:0000256" key="2">
    <source>
        <dbReference type="SAM" id="Phobius"/>
    </source>
</evidence>
<dbReference type="InterPro" id="IPR002372">
    <property type="entry name" value="PQQ_rpt_dom"/>
</dbReference>
<feature type="compositionally biased region" description="Low complexity" evidence="1">
    <location>
        <begin position="308"/>
        <end position="318"/>
    </location>
</feature>
<dbReference type="PANTHER" id="PTHR34512">
    <property type="entry name" value="CELL SURFACE PROTEIN"/>
    <property type="match status" value="1"/>
</dbReference>
<dbReference type="InterPro" id="IPR011047">
    <property type="entry name" value="Quinoprotein_ADH-like_sf"/>
</dbReference>
<feature type="compositionally biased region" description="Low complexity" evidence="1">
    <location>
        <begin position="37"/>
        <end position="55"/>
    </location>
</feature>
<feature type="region of interest" description="Disordered" evidence="1">
    <location>
        <begin position="1"/>
        <end position="82"/>
    </location>
</feature>
<dbReference type="InterPro" id="IPR015943">
    <property type="entry name" value="WD40/YVTN_repeat-like_dom_sf"/>
</dbReference>
<dbReference type="SUPFAM" id="SSF50998">
    <property type="entry name" value="Quinoprotein alcohol dehydrogenase-like"/>
    <property type="match status" value="1"/>
</dbReference>
<sequence>MNDQYGEGYQDGRQEQSAAPRRRRRRADDVQASPQSEPVQPVAAPEAPEMPAQEAPMRRTPPPGMRASQRHPADDEGYAMGDEDYTFDDEEEFDDADDVDEGREPPRRRGQGCLLAALGAVVVVLVLCICGWFFLPDLRDALLERVGITVQDDLSAYSAFELTAEPQTVDVGHEVVFTVKTTKNVGCVRLTDNTGAQLALVPQSGAAFQVVDASEGLVWTIPVTFSAPYDGSVIAYAAADADSVLSMPAEQSAVTAVTVLEPAPTVEPTLEPTAEPTPAPTAEPTPAPTVEPTLMPTVVPAVALQAEETSAPTVAPTAEPTPAPTAEPTPTPAPTPTPTPVPTPTPSPTPVPTPTPSPTPVPYQVYSVAPAPSADPTLLEVASTVLVDGAEQENINREISMGDPEEYGRQDGVLTFRGGPMRQNAAFGAAEITEGALEVVWSTRTSGLLRGEDDAIYQGYGWTGQPLIVKWHMEIREMMNLYENKRTVTGLKEVIMPSMDGKIYFFDLDDGKATRDPIDLGYPFAATAAVDTSGYPLLFAGQSLSVLQDNTGTIGMRVYNLIDQSQIYFETGRNALANNRSGSVNSSALLERGTDTLLYTGENGLLYTIGLNTAFDLAAGTLELDPQTVAYRYESSLSDEAGISGSVAMYGNYVYFADNAGLLQCVDVNTMQCLWAVDLGDATPSTVALEDEGDGNIALYVANTIQNRGKSGDVSIRRYDALTGEMAWEYLIACKFNRDNTAGAMSSPIIGQGDINDMVVYTINQTGEEDLASVIALDKQTGEELWNQPLDAYSYSSPTAVYSTDGKGYIFQGDENGTLRLMDGFTGSTISTISLGSPIVGSPAAYNDIVVVGTSTGRICGVRIK</sequence>
<evidence type="ECO:0000259" key="3">
    <source>
        <dbReference type="Pfam" id="PF13360"/>
    </source>
</evidence>
<feature type="compositionally biased region" description="Pro residues" evidence="1">
    <location>
        <begin position="275"/>
        <end position="289"/>
    </location>
</feature>
<evidence type="ECO:0000313" key="5">
    <source>
        <dbReference type="Proteomes" id="UP000886887"/>
    </source>
</evidence>
<name>A0A9D0ZCL4_9FIRM</name>
<accession>A0A9D0ZCL4</accession>
<evidence type="ECO:0000313" key="4">
    <source>
        <dbReference type="EMBL" id="HIQ72766.1"/>
    </source>
</evidence>
<dbReference type="Proteomes" id="UP000886887">
    <property type="component" value="Unassembled WGS sequence"/>
</dbReference>
<gene>
    <name evidence="4" type="ORF">IAB73_11225</name>
</gene>
<dbReference type="PANTHER" id="PTHR34512:SF30">
    <property type="entry name" value="OUTER MEMBRANE PROTEIN ASSEMBLY FACTOR BAMB"/>
    <property type="match status" value="1"/>
</dbReference>
<feature type="transmembrane region" description="Helical" evidence="2">
    <location>
        <begin position="113"/>
        <end position="135"/>
    </location>
</feature>
<organism evidence="4 5">
    <name type="scientific">Candidatus Onthenecus intestinigallinarum</name>
    <dbReference type="NCBI Taxonomy" id="2840875"/>
    <lineage>
        <taxon>Bacteria</taxon>
        <taxon>Bacillati</taxon>
        <taxon>Bacillota</taxon>
        <taxon>Clostridia</taxon>
        <taxon>Eubacteriales</taxon>
        <taxon>Candidatus Onthenecus</taxon>
    </lineage>
</organism>
<feature type="region of interest" description="Disordered" evidence="1">
    <location>
        <begin position="260"/>
        <end position="293"/>
    </location>
</feature>
<reference evidence="4" key="2">
    <citation type="journal article" date="2021" name="PeerJ">
        <title>Extensive microbial diversity within the chicken gut microbiome revealed by metagenomics and culture.</title>
        <authorList>
            <person name="Gilroy R."/>
            <person name="Ravi A."/>
            <person name="Getino M."/>
            <person name="Pursley I."/>
            <person name="Horton D.L."/>
            <person name="Alikhan N.F."/>
            <person name="Baker D."/>
            <person name="Gharbi K."/>
            <person name="Hall N."/>
            <person name="Watson M."/>
            <person name="Adriaenssens E.M."/>
            <person name="Foster-Nyarko E."/>
            <person name="Jarju S."/>
            <person name="Secka A."/>
            <person name="Antonio M."/>
            <person name="Oren A."/>
            <person name="Chaudhuri R.R."/>
            <person name="La Ragione R."/>
            <person name="Hildebrand F."/>
            <person name="Pallen M.J."/>
        </authorList>
    </citation>
    <scope>NUCLEOTIDE SEQUENCE</scope>
    <source>
        <strain evidence="4">ChiSxjej2B14-6234</strain>
    </source>
</reference>
<dbReference type="SUPFAM" id="SSF50969">
    <property type="entry name" value="YVTN repeat-like/Quinoprotein amine dehydrogenase"/>
    <property type="match status" value="1"/>
</dbReference>
<reference evidence="4" key="1">
    <citation type="submission" date="2020-10" db="EMBL/GenBank/DDBJ databases">
        <authorList>
            <person name="Gilroy R."/>
        </authorList>
    </citation>
    <scope>NUCLEOTIDE SEQUENCE</scope>
    <source>
        <strain evidence="4">ChiSxjej2B14-6234</strain>
    </source>
</reference>
<feature type="domain" description="Pyrrolo-quinoline quinone repeat" evidence="3">
    <location>
        <begin position="773"/>
        <end position="862"/>
    </location>
</feature>
<feature type="region of interest" description="Disordered" evidence="1">
    <location>
        <begin position="308"/>
        <end position="358"/>
    </location>
</feature>
<feature type="compositionally biased region" description="Pro residues" evidence="1">
    <location>
        <begin position="319"/>
        <end position="358"/>
    </location>
</feature>
<protein>
    <submittedName>
        <fullName evidence="4">PQQ-binding-like beta-propeller repeat protein</fullName>
    </submittedName>
</protein>
<proteinExistence type="predicted"/>
<feature type="compositionally biased region" description="Low complexity" evidence="1">
    <location>
        <begin position="260"/>
        <end position="274"/>
    </location>
</feature>
<dbReference type="Pfam" id="PF13360">
    <property type="entry name" value="PQQ_2"/>
    <property type="match status" value="1"/>
</dbReference>